<dbReference type="InterPro" id="IPR006070">
    <property type="entry name" value="Sua5-like_dom"/>
</dbReference>
<evidence type="ECO:0000256" key="2">
    <source>
        <dbReference type="ARBA" id="ARBA00007663"/>
    </source>
</evidence>
<dbReference type="GO" id="GO:0000049">
    <property type="term" value="F:tRNA binding"/>
    <property type="evidence" value="ECO:0007669"/>
    <property type="project" value="TreeGrafter"/>
</dbReference>
<dbReference type="InterPro" id="IPR017945">
    <property type="entry name" value="DHBP_synth_RibB-like_a/b_dom"/>
</dbReference>
<evidence type="ECO:0000259" key="12">
    <source>
        <dbReference type="PROSITE" id="PS51163"/>
    </source>
</evidence>
<dbReference type="EC" id="2.7.7.87" evidence="3"/>
<accession>A0A1F7GII8</accession>
<keyword evidence="9" id="KW-0067">ATP-binding</keyword>
<dbReference type="GO" id="GO:0061710">
    <property type="term" value="F:L-threonylcarbamoyladenylate synthase"/>
    <property type="evidence" value="ECO:0007669"/>
    <property type="project" value="UniProtKB-EC"/>
</dbReference>
<keyword evidence="7" id="KW-0548">Nucleotidyltransferase</keyword>
<protein>
    <recommendedName>
        <fullName evidence="10">L-threonylcarbamoyladenylate synthase</fullName>
        <ecNumber evidence="3">2.7.7.87</ecNumber>
    </recommendedName>
    <alternativeName>
        <fullName evidence="10">L-threonylcarbamoyladenylate synthase</fullName>
    </alternativeName>
</protein>
<feature type="domain" description="YrdC-like" evidence="12">
    <location>
        <begin position="11"/>
        <end position="201"/>
    </location>
</feature>
<evidence type="ECO:0000256" key="5">
    <source>
        <dbReference type="ARBA" id="ARBA00022679"/>
    </source>
</evidence>
<evidence type="ECO:0000256" key="8">
    <source>
        <dbReference type="ARBA" id="ARBA00022741"/>
    </source>
</evidence>
<keyword evidence="6" id="KW-0819">tRNA processing</keyword>
<sequence length="354" mass="39467">MKIINKKDFSPKDLPKIIATVIKSDGLVVMPSDTVYGLCVNTNSKKAVDKLLMFKDRPAGKAISIFTGDVERASKYVLMNENQKAIMTRIGSGAFTFVLPALGKVDKRLESEKKTLGVRIPDFPLIKDVVNELDFPITATSANVAGASHHYSIESLLNSLRKKKQGEIDLIVDFGKLPRVKPSTVVDLTEEDVSVLRVGEESVSETFLSNSEEDTKKIAVCIFKKIVKKAKSKSIVFILHGELGAGKTAFVKGIGETLGIKNIVSPTYVICYEYKIDHPHIKHFHHCDFFNVAENEELSYIGIEEMLSEKSLLLIEWGEKSGPIYKLLKKDSVVVLIKIKYVTETRRQITSTYL</sequence>
<dbReference type="PROSITE" id="PS51163">
    <property type="entry name" value="YRDC"/>
    <property type="match status" value="1"/>
</dbReference>
<evidence type="ECO:0000256" key="3">
    <source>
        <dbReference type="ARBA" id="ARBA00012584"/>
    </source>
</evidence>
<evidence type="ECO:0000256" key="11">
    <source>
        <dbReference type="ARBA" id="ARBA00048366"/>
    </source>
</evidence>
<dbReference type="GO" id="GO:0002949">
    <property type="term" value="P:tRNA threonylcarbamoyladenosine modification"/>
    <property type="evidence" value="ECO:0007669"/>
    <property type="project" value="InterPro"/>
</dbReference>
<dbReference type="Proteomes" id="UP000176850">
    <property type="component" value="Unassembled WGS sequence"/>
</dbReference>
<keyword evidence="5" id="KW-0808">Transferase</keyword>
<dbReference type="GO" id="GO:0005737">
    <property type="term" value="C:cytoplasm"/>
    <property type="evidence" value="ECO:0007669"/>
    <property type="project" value="UniProtKB-SubCell"/>
</dbReference>
<evidence type="ECO:0000256" key="4">
    <source>
        <dbReference type="ARBA" id="ARBA00022490"/>
    </source>
</evidence>
<name>A0A1F7GII8_9BACT</name>
<comment type="subcellular location">
    <subcellularLocation>
        <location evidence="1">Cytoplasm</location>
    </subcellularLocation>
</comment>
<evidence type="ECO:0000256" key="9">
    <source>
        <dbReference type="ARBA" id="ARBA00022840"/>
    </source>
</evidence>
<dbReference type="PANTHER" id="PTHR17490:SF16">
    <property type="entry name" value="THREONYLCARBAMOYL-AMP SYNTHASE"/>
    <property type="match status" value="1"/>
</dbReference>
<evidence type="ECO:0000313" key="14">
    <source>
        <dbReference type="Proteomes" id="UP000176850"/>
    </source>
</evidence>
<dbReference type="GO" id="GO:0006450">
    <property type="term" value="P:regulation of translational fidelity"/>
    <property type="evidence" value="ECO:0007669"/>
    <property type="project" value="TreeGrafter"/>
</dbReference>
<dbReference type="Gene3D" id="3.90.870.10">
    <property type="entry name" value="DHBP synthase"/>
    <property type="match status" value="1"/>
</dbReference>
<evidence type="ECO:0000256" key="10">
    <source>
        <dbReference type="ARBA" id="ARBA00029774"/>
    </source>
</evidence>
<dbReference type="SUPFAM" id="SSF55821">
    <property type="entry name" value="YrdC/RibB"/>
    <property type="match status" value="1"/>
</dbReference>
<comment type="catalytic activity">
    <reaction evidence="11">
        <text>L-threonine + hydrogencarbonate + ATP = L-threonylcarbamoyladenylate + diphosphate + H2O</text>
        <dbReference type="Rhea" id="RHEA:36407"/>
        <dbReference type="ChEBI" id="CHEBI:15377"/>
        <dbReference type="ChEBI" id="CHEBI:17544"/>
        <dbReference type="ChEBI" id="CHEBI:30616"/>
        <dbReference type="ChEBI" id="CHEBI:33019"/>
        <dbReference type="ChEBI" id="CHEBI:57926"/>
        <dbReference type="ChEBI" id="CHEBI:73682"/>
        <dbReference type="EC" id="2.7.7.87"/>
    </reaction>
</comment>
<dbReference type="Gene3D" id="3.40.50.300">
    <property type="entry name" value="P-loop containing nucleotide triphosphate hydrolases"/>
    <property type="match status" value="1"/>
</dbReference>
<dbReference type="NCBIfam" id="TIGR00150">
    <property type="entry name" value="T6A_YjeE"/>
    <property type="match status" value="1"/>
</dbReference>
<comment type="similarity">
    <text evidence="2">Belongs to the SUA5 family.</text>
</comment>
<dbReference type="SUPFAM" id="SSF52540">
    <property type="entry name" value="P-loop containing nucleoside triphosphate hydrolases"/>
    <property type="match status" value="1"/>
</dbReference>
<keyword evidence="4" id="KW-0963">Cytoplasm</keyword>
<dbReference type="InterPro" id="IPR003442">
    <property type="entry name" value="T6A_TsaE"/>
</dbReference>
<reference evidence="13 14" key="1">
    <citation type="journal article" date="2016" name="Nat. Commun.">
        <title>Thousands of microbial genomes shed light on interconnected biogeochemical processes in an aquifer system.</title>
        <authorList>
            <person name="Anantharaman K."/>
            <person name="Brown C.T."/>
            <person name="Hug L.A."/>
            <person name="Sharon I."/>
            <person name="Castelle C.J."/>
            <person name="Probst A.J."/>
            <person name="Thomas B.C."/>
            <person name="Singh A."/>
            <person name="Wilkins M.J."/>
            <person name="Karaoz U."/>
            <person name="Brodie E.L."/>
            <person name="Williams K.H."/>
            <person name="Hubbard S.S."/>
            <person name="Banfield J.F."/>
        </authorList>
    </citation>
    <scope>NUCLEOTIDE SEQUENCE [LARGE SCALE GENOMIC DNA]</scope>
</reference>
<dbReference type="InterPro" id="IPR050156">
    <property type="entry name" value="TC-AMP_synthase_SUA5"/>
</dbReference>
<evidence type="ECO:0000256" key="1">
    <source>
        <dbReference type="ARBA" id="ARBA00004496"/>
    </source>
</evidence>
<gene>
    <name evidence="13" type="ORF">A2799_00855</name>
</gene>
<dbReference type="PANTHER" id="PTHR17490">
    <property type="entry name" value="SUA5"/>
    <property type="match status" value="1"/>
</dbReference>
<proteinExistence type="inferred from homology"/>
<dbReference type="GO" id="GO:0003725">
    <property type="term" value="F:double-stranded RNA binding"/>
    <property type="evidence" value="ECO:0007669"/>
    <property type="project" value="InterPro"/>
</dbReference>
<evidence type="ECO:0000313" key="13">
    <source>
        <dbReference type="EMBL" id="OGK18695.1"/>
    </source>
</evidence>
<comment type="caution">
    <text evidence="13">The sequence shown here is derived from an EMBL/GenBank/DDBJ whole genome shotgun (WGS) entry which is preliminary data.</text>
</comment>
<organism evidence="13 14">
    <name type="scientific">Candidatus Roizmanbacteria bacterium RIFCSPHIGHO2_01_FULL_39_24</name>
    <dbReference type="NCBI Taxonomy" id="1802032"/>
    <lineage>
        <taxon>Bacteria</taxon>
        <taxon>Candidatus Roizmaniibacteriota</taxon>
    </lineage>
</organism>
<dbReference type="AlphaFoldDB" id="A0A1F7GII8"/>
<evidence type="ECO:0000256" key="6">
    <source>
        <dbReference type="ARBA" id="ARBA00022694"/>
    </source>
</evidence>
<dbReference type="Pfam" id="PF02367">
    <property type="entry name" value="TsaE"/>
    <property type="match status" value="1"/>
</dbReference>
<dbReference type="GO" id="GO:0005524">
    <property type="term" value="F:ATP binding"/>
    <property type="evidence" value="ECO:0007669"/>
    <property type="project" value="UniProtKB-KW"/>
</dbReference>
<dbReference type="EMBL" id="MFZH01000029">
    <property type="protein sequence ID" value="OGK18695.1"/>
    <property type="molecule type" value="Genomic_DNA"/>
</dbReference>
<evidence type="ECO:0000256" key="7">
    <source>
        <dbReference type="ARBA" id="ARBA00022695"/>
    </source>
</evidence>
<dbReference type="InterPro" id="IPR027417">
    <property type="entry name" value="P-loop_NTPase"/>
</dbReference>
<dbReference type="NCBIfam" id="TIGR00057">
    <property type="entry name" value="L-threonylcarbamoyladenylate synthase"/>
    <property type="match status" value="1"/>
</dbReference>
<dbReference type="Pfam" id="PF01300">
    <property type="entry name" value="Sua5_yciO_yrdC"/>
    <property type="match status" value="1"/>
</dbReference>
<keyword evidence="8" id="KW-0547">Nucleotide-binding</keyword>